<accession>A0A0N4T380</accession>
<keyword evidence="2" id="KW-1185">Reference proteome</keyword>
<dbReference type="Proteomes" id="UP000278627">
    <property type="component" value="Unassembled WGS sequence"/>
</dbReference>
<evidence type="ECO:0000313" key="2">
    <source>
        <dbReference type="Proteomes" id="UP000278627"/>
    </source>
</evidence>
<gene>
    <name evidence="1" type="ORF">BPAG_LOCUS2630</name>
</gene>
<reference evidence="3" key="1">
    <citation type="submission" date="2017-02" db="UniProtKB">
        <authorList>
            <consortium name="WormBaseParasite"/>
        </authorList>
    </citation>
    <scope>IDENTIFICATION</scope>
</reference>
<sequence length="49" mass="5725">MDGWIDGWMVGYWRRCMSETGRVGPDTITGRQRWDRRTITVACENCVAM</sequence>
<dbReference type="AlphaFoldDB" id="A0A0N4T380"/>
<protein>
    <submittedName>
        <fullName evidence="3">Ferredoxin</fullName>
    </submittedName>
</protein>
<dbReference type="EMBL" id="UZAD01000437">
    <property type="protein sequence ID" value="VDN83816.1"/>
    <property type="molecule type" value="Genomic_DNA"/>
</dbReference>
<name>A0A0N4T380_BRUPA</name>
<evidence type="ECO:0000313" key="3">
    <source>
        <dbReference type="WBParaSite" id="BPAG_0000266001-mRNA-1"/>
    </source>
</evidence>
<dbReference type="WBParaSite" id="BPAG_0000266001-mRNA-1">
    <property type="protein sequence ID" value="BPAG_0000266001-mRNA-1"/>
    <property type="gene ID" value="BPAG_0000266001"/>
</dbReference>
<evidence type="ECO:0000313" key="1">
    <source>
        <dbReference type="EMBL" id="VDN83816.1"/>
    </source>
</evidence>
<reference evidence="1 2" key="2">
    <citation type="submission" date="2018-11" db="EMBL/GenBank/DDBJ databases">
        <authorList>
            <consortium name="Pathogen Informatics"/>
        </authorList>
    </citation>
    <scope>NUCLEOTIDE SEQUENCE [LARGE SCALE GENOMIC DNA]</scope>
</reference>
<organism evidence="3">
    <name type="scientific">Brugia pahangi</name>
    <name type="common">Filarial nematode worm</name>
    <dbReference type="NCBI Taxonomy" id="6280"/>
    <lineage>
        <taxon>Eukaryota</taxon>
        <taxon>Metazoa</taxon>
        <taxon>Ecdysozoa</taxon>
        <taxon>Nematoda</taxon>
        <taxon>Chromadorea</taxon>
        <taxon>Rhabditida</taxon>
        <taxon>Spirurina</taxon>
        <taxon>Spiruromorpha</taxon>
        <taxon>Filarioidea</taxon>
        <taxon>Onchocercidae</taxon>
        <taxon>Brugia</taxon>
    </lineage>
</organism>
<proteinExistence type="predicted"/>